<dbReference type="PANTHER" id="PTHR30007:SF0">
    <property type="entry name" value="TRANSPOSASE"/>
    <property type="match status" value="1"/>
</dbReference>
<dbReference type="EMBL" id="CP102382">
    <property type="protein sequence ID" value="UUV20248.1"/>
    <property type="molecule type" value="Genomic_DNA"/>
</dbReference>
<keyword evidence="3" id="KW-0812">Transmembrane</keyword>
<feature type="domain" description="DDE Tnp4" evidence="5">
    <location>
        <begin position="115"/>
        <end position="247"/>
    </location>
</feature>
<proteinExistence type="predicted"/>
<reference evidence="6 7" key="1">
    <citation type="submission" date="2022-08" db="EMBL/GenBank/DDBJ databases">
        <title>Myroides zhujiangensis sp. nov., a novel bacterium isolated from sediment in the Pearl River Estuary.</title>
        <authorList>
            <person name="Cui L."/>
        </authorList>
    </citation>
    <scope>NUCLEOTIDE SEQUENCE [LARGE SCALE GENOMIC DNA]</scope>
    <source>
        <strain evidence="6 7">SCSIO 72103</strain>
    </source>
</reference>
<evidence type="ECO:0000259" key="5">
    <source>
        <dbReference type="Pfam" id="PF13359"/>
    </source>
</evidence>
<accession>A0ABY5NP16</accession>
<dbReference type="Proteomes" id="UP001317001">
    <property type="component" value="Chromosome"/>
</dbReference>
<evidence type="ECO:0000256" key="2">
    <source>
        <dbReference type="ARBA" id="ARBA00022723"/>
    </source>
</evidence>
<protein>
    <submittedName>
        <fullName evidence="6">IS5 family transposase</fullName>
    </submittedName>
</protein>
<sequence length="274" mass="31909">MYSVLNKDIIKKEIVPYLPLAKRGFQATVPLEEIVNAVLYKLKTGVQWHQLPVKALFEENVLSWESVYYHYRKWCKADILKKIWTSILEKNKSKLDLSNVDFDGSHTSAIRGGEEVEYQGRKKRKTTNSLYLSDKQGIPLAISEPVAGNHNDLFNIEVQFEVITGTLEQAKIPVEGLFLNADAGFDSKEFRLCCEKKEIHANICFNKRNGDTDRDEYFDQELYNERYKIERTNAWMDSFRSILNRFDTTVISWLGFNYLAFIVIALRKFNKIKV</sequence>
<evidence type="ECO:0000256" key="1">
    <source>
        <dbReference type="ARBA" id="ARBA00001968"/>
    </source>
</evidence>
<feature type="transmembrane region" description="Helical" evidence="3">
    <location>
        <begin position="250"/>
        <end position="269"/>
    </location>
</feature>
<gene>
    <name evidence="6" type="ORF">NPX36_07680</name>
</gene>
<keyword evidence="2" id="KW-0479">Metal-binding</keyword>
<keyword evidence="3" id="KW-1133">Transmembrane helix</keyword>
<evidence type="ECO:0000313" key="6">
    <source>
        <dbReference type="EMBL" id="UUV20248.1"/>
    </source>
</evidence>
<comment type="cofactor">
    <cofactor evidence="1">
        <name>a divalent metal cation</name>
        <dbReference type="ChEBI" id="CHEBI:60240"/>
    </cofactor>
</comment>
<name>A0ABY5NP16_9FLAO</name>
<dbReference type="InterPro" id="IPR027806">
    <property type="entry name" value="HARBI1_dom"/>
</dbReference>
<keyword evidence="7" id="KW-1185">Reference proteome</keyword>
<evidence type="ECO:0000256" key="3">
    <source>
        <dbReference type="SAM" id="Phobius"/>
    </source>
</evidence>
<evidence type="ECO:0000313" key="7">
    <source>
        <dbReference type="Proteomes" id="UP001317001"/>
    </source>
</evidence>
<dbReference type="InterPro" id="IPR025161">
    <property type="entry name" value="IS402-like_dom"/>
</dbReference>
<dbReference type="NCBIfam" id="NF033580">
    <property type="entry name" value="transpos_IS5_3"/>
    <property type="match status" value="1"/>
</dbReference>
<feature type="domain" description="Insertion element IS402-like" evidence="4">
    <location>
        <begin position="14"/>
        <end position="84"/>
    </location>
</feature>
<dbReference type="PANTHER" id="PTHR30007">
    <property type="entry name" value="PHP DOMAIN PROTEIN"/>
    <property type="match status" value="1"/>
</dbReference>
<evidence type="ECO:0000259" key="4">
    <source>
        <dbReference type="Pfam" id="PF13340"/>
    </source>
</evidence>
<organism evidence="6 7">
    <name type="scientific">Paenimyroides aestuarii</name>
    <dbReference type="NCBI Taxonomy" id="2968490"/>
    <lineage>
        <taxon>Bacteria</taxon>
        <taxon>Pseudomonadati</taxon>
        <taxon>Bacteroidota</taxon>
        <taxon>Flavobacteriia</taxon>
        <taxon>Flavobacteriales</taxon>
        <taxon>Flavobacteriaceae</taxon>
        <taxon>Paenimyroides</taxon>
    </lineage>
</organism>
<dbReference type="Pfam" id="PF13359">
    <property type="entry name" value="DDE_Tnp_4"/>
    <property type="match status" value="1"/>
</dbReference>
<dbReference type="Pfam" id="PF13340">
    <property type="entry name" value="DUF4096"/>
    <property type="match status" value="1"/>
</dbReference>
<dbReference type="RefSeq" id="WP_257498154.1">
    <property type="nucleotide sequence ID" value="NZ_CP102382.1"/>
</dbReference>
<keyword evidence="3" id="KW-0472">Membrane</keyword>